<dbReference type="Proteomes" id="UP000288805">
    <property type="component" value="Unassembled WGS sequence"/>
</dbReference>
<dbReference type="FunFam" id="3.80.10.10:FF:000678">
    <property type="entry name" value="Predicted protein"/>
    <property type="match status" value="1"/>
</dbReference>
<sequence>MGGVCSRKRDQQVDEDGVQIQVSGRYGKSGSSKWLRTSFSRPVIDCQLGRESCPSLMELCIQKICEDINRYTKFSMLPRDISQQIFDKFVDSHCLTSASLEAFRDCAIQDVNLGEYPEVNDSWMDIISSQGLSLLSVDLSGSSVTDDGLSLLKDCSNIQALSFNYCDQISEPGLKNISGLSNLTSLSFKKSNTVTAEGMRAFSSLVNLAKLDLERCSQIHGGLIHLKGLLFSNYLGLAK</sequence>
<dbReference type="InterPro" id="IPR001611">
    <property type="entry name" value="Leu-rich_rpt"/>
</dbReference>
<reference evidence="1 2" key="1">
    <citation type="journal article" date="2018" name="PLoS Genet.">
        <title>Population sequencing reveals clonal diversity and ancestral inbreeding in the grapevine cultivar Chardonnay.</title>
        <authorList>
            <person name="Roach M.J."/>
            <person name="Johnson D.L."/>
            <person name="Bohlmann J."/>
            <person name="van Vuuren H.J."/>
            <person name="Jones S.J."/>
            <person name="Pretorius I.S."/>
            <person name="Schmidt S.A."/>
            <person name="Borneman A.R."/>
        </authorList>
    </citation>
    <scope>NUCLEOTIDE SEQUENCE [LARGE SCALE GENOMIC DNA]</scope>
    <source>
        <strain evidence="2">cv. Chardonnay</strain>
        <tissue evidence="1">Leaf</tissue>
    </source>
</reference>
<dbReference type="PANTHER" id="PTHR13318">
    <property type="entry name" value="PARTNER OF PAIRED, ISOFORM B-RELATED"/>
    <property type="match status" value="1"/>
</dbReference>
<proteinExistence type="predicted"/>
<protein>
    <submittedName>
        <fullName evidence="1">Uncharacterized protein</fullName>
    </submittedName>
</protein>
<comment type="caution">
    <text evidence="1">The sequence shown here is derived from an EMBL/GenBank/DDBJ whole genome shotgun (WGS) entry which is preliminary data.</text>
</comment>
<dbReference type="EMBL" id="QGNW01000057">
    <property type="protein sequence ID" value="RVX05193.1"/>
    <property type="molecule type" value="Genomic_DNA"/>
</dbReference>
<dbReference type="Pfam" id="PF13516">
    <property type="entry name" value="LRR_6"/>
    <property type="match status" value="1"/>
</dbReference>
<dbReference type="AlphaFoldDB" id="A0A438J8A3"/>
<dbReference type="SUPFAM" id="SSF52047">
    <property type="entry name" value="RNI-like"/>
    <property type="match status" value="1"/>
</dbReference>
<dbReference type="InterPro" id="IPR032675">
    <property type="entry name" value="LRR_dom_sf"/>
</dbReference>
<organism evidence="1 2">
    <name type="scientific">Vitis vinifera</name>
    <name type="common">Grape</name>
    <dbReference type="NCBI Taxonomy" id="29760"/>
    <lineage>
        <taxon>Eukaryota</taxon>
        <taxon>Viridiplantae</taxon>
        <taxon>Streptophyta</taxon>
        <taxon>Embryophyta</taxon>
        <taxon>Tracheophyta</taxon>
        <taxon>Spermatophyta</taxon>
        <taxon>Magnoliopsida</taxon>
        <taxon>eudicotyledons</taxon>
        <taxon>Gunneridae</taxon>
        <taxon>Pentapetalae</taxon>
        <taxon>rosids</taxon>
        <taxon>Vitales</taxon>
        <taxon>Vitaceae</taxon>
        <taxon>Viteae</taxon>
        <taxon>Vitis</taxon>
    </lineage>
</organism>
<dbReference type="Gene3D" id="3.80.10.10">
    <property type="entry name" value="Ribonuclease Inhibitor"/>
    <property type="match status" value="1"/>
</dbReference>
<evidence type="ECO:0000313" key="2">
    <source>
        <dbReference type="Proteomes" id="UP000288805"/>
    </source>
</evidence>
<name>A0A438J8A3_VITVI</name>
<evidence type="ECO:0000313" key="1">
    <source>
        <dbReference type="EMBL" id="RVX05193.1"/>
    </source>
</evidence>
<gene>
    <name evidence="1" type="ORF">CK203_020107</name>
</gene>
<accession>A0A438J8A3</accession>